<evidence type="ECO:0000256" key="1">
    <source>
        <dbReference type="SAM" id="MobiDB-lite"/>
    </source>
</evidence>
<feature type="region of interest" description="Disordered" evidence="1">
    <location>
        <begin position="54"/>
        <end position="107"/>
    </location>
</feature>
<reference evidence="2 3" key="1">
    <citation type="journal article" date="2022" name="G3 (Bethesda)">
        <title>Enemy or ally: a genomic approach to elucidate the lifestyle of Phyllosticta citrichinaensis.</title>
        <authorList>
            <person name="Buijs V.A."/>
            <person name="Groenewald J.Z."/>
            <person name="Haridas S."/>
            <person name="LaButti K.M."/>
            <person name="Lipzen A."/>
            <person name="Martin F.M."/>
            <person name="Barry K."/>
            <person name="Grigoriev I.V."/>
            <person name="Crous P.W."/>
            <person name="Seidl M.F."/>
        </authorList>
    </citation>
    <scope>NUCLEOTIDE SEQUENCE [LARGE SCALE GENOMIC DNA]</scope>
    <source>
        <strain evidence="2 3">CBS 129764</strain>
    </source>
</reference>
<accession>A0ABR1Y3K9</accession>
<name>A0ABR1Y3K9_9PEZI</name>
<comment type="caution">
    <text evidence="2">The sequence shown here is derived from an EMBL/GenBank/DDBJ whole genome shotgun (WGS) entry which is preliminary data.</text>
</comment>
<gene>
    <name evidence="2" type="ORF">IWX90DRAFT_115176</name>
</gene>
<protein>
    <submittedName>
        <fullName evidence="2">Uncharacterized protein</fullName>
    </submittedName>
</protein>
<evidence type="ECO:0000313" key="2">
    <source>
        <dbReference type="EMBL" id="KAK8175539.1"/>
    </source>
</evidence>
<dbReference type="Proteomes" id="UP001456524">
    <property type="component" value="Unassembled WGS sequence"/>
</dbReference>
<keyword evidence="3" id="KW-1185">Reference proteome</keyword>
<proteinExistence type="predicted"/>
<sequence length="206" mass="25088">MGLLQRILRFCRRRRPVHPNSVQVLPADVWGRYGRAEQEAWVWQQPAEERAREEARRRQHRRAEAEERRRQRRAVEEERHRQWHAEREEKHRRRHTEERRRHEEAESLAEIRRAEQAQDDELRFAVENRLDVMVQAKDSMRQAKDVSEFRTAKWRFNVARQDYEEALDERISFTQGRRQSLMEVRETVLETIQETGSLSGTPEKET</sequence>
<evidence type="ECO:0000313" key="3">
    <source>
        <dbReference type="Proteomes" id="UP001456524"/>
    </source>
</evidence>
<organism evidence="2 3">
    <name type="scientific">Phyllosticta citrichinensis</name>
    <dbReference type="NCBI Taxonomy" id="1130410"/>
    <lineage>
        <taxon>Eukaryota</taxon>
        <taxon>Fungi</taxon>
        <taxon>Dikarya</taxon>
        <taxon>Ascomycota</taxon>
        <taxon>Pezizomycotina</taxon>
        <taxon>Dothideomycetes</taxon>
        <taxon>Dothideomycetes incertae sedis</taxon>
        <taxon>Botryosphaeriales</taxon>
        <taxon>Phyllostictaceae</taxon>
        <taxon>Phyllosticta</taxon>
    </lineage>
</organism>
<dbReference type="EMBL" id="JBBWUH010000002">
    <property type="protein sequence ID" value="KAK8175539.1"/>
    <property type="molecule type" value="Genomic_DNA"/>
</dbReference>